<proteinExistence type="predicted"/>
<gene>
    <name evidence="1" type="ORF">RM697_02725</name>
</gene>
<dbReference type="Proteomes" id="UP001259492">
    <property type="component" value="Unassembled WGS sequence"/>
</dbReference>
<reference evidence="1 2" key="1">
    <citation type="submission" date="2023-09" db="EMBL/GenBank/DDBJ databases">
        <authorList>
            <person name="Rey-Velasco X."/>
        </authorList>
    </citation>
    <scope>NUCLEOTIDE SEQUENCE [LARGE SCALE GENOMIC DNA]</scope>
    <source>
        <strain evidence="1 2">W332</strain>
    </source>
</reference>
<protein>
    <recommendedName>
        <fullName evidence="3">YbbR-like domain-containing protein</fullName>
    </recommendedName>
</protein>
<accession>A0ABU2YI42</accession>
<name>A0ABU2YI42_9FLAO</name>
<dbReference type="Gene3D" id="2.170.120.30">
    <property type="match status" value="1"/>
</dbReference>
<keyword evidence="2" id="KW-1185">Reference proteome</keyword>
<dbReference type="EMBL" id="JAVRIA010000001">
    <property type="protein sequence ID" value="MDT0557546.1"/>
    <property type="molecule type" value="Genomic_DNA"/>
</dbReference>
<evidence type="ECO:0008006" key="3">
    <source>
        <dbReference type="Google" id="ProtNLM"/>
    </source>
</evidence>
<sequence>MKSIKRILNTKQVKQLILFIALAFLFLILTKLSKVYDKDLKFKIKIVNVPDSNIIVTSDSILTVKAQSTGYNFLPYFFKTAELVLDAEKDVITSKTNYLWMPNDNKYKLESILSNDFEVFTIQPDSVVFEFQKMSSKLVPIKLNANISYATGFDSYFGLQIKPDSVNLIGPEQIIKTVNFIETKTIVEKNLNKNTKQQLPLLLSDLNNNLKLSTKDVEVSIDVEKFTEGTLSIPVRIINIPEGISINFFPKKIPVSYYTSLNNYKSVDTSDFEITADYSTISSSKSGNLDIVLNTSNSNIKSAKLKQNSINIIIEE</sequence>
<organism evidence="1 2">
    <name type="scientific">Microcosmobacter mediterraneus</name>
    <dbReference type="NCBI Taxonomy" id="3075607"/>
    <lineage>
        <taxon>Bacteria</taxon>
        <taxon>Pseudomonadati</taxon>
        <taxon>Bacteroidota</taxon>
        <taxon>Flavobacteriia</taxon>
        <taxon>Flavobacteriales</taxon>
        <taxon>Flavobacteriaceae</taxon>
        <taxon>Microcosmobacter</taxon>
    </lineage>
</organism>
<evidence type="ECO:0000313" key="2">
    <source>
        <dbReference type="Proteomes" id="UP001259492"/>
    </source>
</evidence>
<dbReference type="RefSeq" id="WP_311426309.1">
    <property type="nucleotide sequence ID" value="NZ_JAVRIA010000001.1"/>
</dbReference>
<dbReference type="Gene3D" id="2.170.120.40">
    <property type="entry name" value="YbbR-like domain"/>
    <property type="match status" value="1"/>
</dbReference>
<evidence type="ECO:0000313" key="1">
    <source>
        <dbReference type="EMBL" id="MDT0557546.1"/>
    </source>
</evidence>
<comment type="caution">
    <text evidence="1">The sequence shown here is derived from an EMBL/GenBank/DDBJ whole genome shotgun (WGS) entry which is preliminary data.</text>
</comment>